<evidence type="ECO:0000313" key="5">
    <source>
        <dbReference type="Proteomes" id="UP000324748"/>
    </source>
</evidence>
<dbReference type="Proteomes" id="UP000325313">
    <property type="component" value="Unassembled WGS sequence"/>
</dbReference>
<protein>
    <submittedName>
        <fullName evidence="3">Uncharacterized protein</fullName>
    </submittedName>
</protein>
<evidence type="ECO:0000256" key="2">
    <source>
        <dbReference type="SAM" id="SignalP"/>
    </source>
</evidence>
<organism evidence="3 5">
    <name type="scientific">Puccinia graminis f. sp. tritici</name>
    <dbReference type="NCBI Taxonomy" id="56615"/>
    <lineage>
        <taxon>Eukaryota</taxon>
        <taxon>Fungi</taxon>
        <taxon>Dikarya</taxon>
        <taxon>Basidiomycota</taxon>
        <taxon>Pucciniomycotina</taxon>
        <taxon>Pucciniomycetes</taxon>
        <taxon>Pucciniales</taxon>
        <taxon>Pucciniaceae</taxon>
        <taxon>Puccinia</taxon>
    </lineage>
</organism>
<dbReference type="Proteomes" id="UP000324748">
    <property type="component" value="Unassembled WGS sequence"/>
</dbReference>
<dbReference type="Pfam" id="PF04525">
    <property type="entry name" value="LOR"/>
    <property type="match status" value="1"/>
</dbReference>
<evidence type="ECO:0000256" key="1">
    <source>
        <dbReference type="SAM" id="MobiDB-lite"/>
    </source>
</evidence>
<reference evidence="5 6" key="1">
    <citation type="submission" date="2019-05" db="EMBL/GenBank/DDBJ databases">
        <title>Emergence of the Ug99 lineage of the wheat stem rust pathogen through somatic hybridization.</title>
        <authorList>
            <person name="Li F."/>
            <person name="Upadhyaya N.M."/>
            <person name="Sperschneider J."/>
            <person name="Matny O."/>
            <person name="Nguyen-Phuc H."/>
            <person name="Mago R."/>
            <person name="Raley C."/>
            <person name="Miller M.E."/>
            <person name="Silverstein K.A.T."/>
            <person name="Henningsen E."/>
            <person name="Hirsch C.D."/>
            <person name="Visser B."/>
            <person name="Pretorius Z.A."/>
            <person name="Steffenson B.J."/>
            <person name="Schwessinger B."/>
            <person name="Dodds P.N."/>
            <person name="Figueroa M."/>
        </authorList>
    </citation>
    <scope>NUCLEOTIDE SEQUENCE [LARGE SCALE GENOMIC DNA]</scope>
    <source>
        <strain evidence="3">21-0</strain>
        <strain evidence="4 6">Ug99</strain>
    </source>
</reference>
<dbReference type="InterPro" id="IPR025659">
    <property type="entry name" value="Tubby-like_C"/>
</dbReference>
<dbReference type="EMBL" id="VDEP01000174">
    <property type="protein sequence ID" value="KAA1125860.1"/>
    <property type="molecule type" value="Genomic_DNA"/>
</dbReference>
<feature type="compositionally biased region" description="Polar residues" evidence="1">
    <location>
        <begin position="23"/>
        <end position="36"/>
    </location>
</feature>
<feature type="chain" id="PRO_5036366103" evidence="2">
    <location>
        <begin position="22"/>
        <end position="270"/>
    </location>
</feature>
<dbReference type="OrthoDB" id="2499828at2759"/>
<name>A0A5B0M722_PUCGR</name>
<evidence type="ECO:0000313" key="6">
    <source>
        <dbReference type="Proteomes" id="UP000325313"/>
    </source>
</evidence>
<evidence type="ECO:0000313" key="4">
    <source>
        <dbReference type="EMBL" id="KAA1125860.1"/>
    </source>
</evidence>
<gene>
    <name evidence="3" type="ORF">PGT21_019715</name>
    <name evidence="4" type="ORF">PGTUg99_010145</name>
</gene>
<sequence>MKSLIVTISVALLISRSPCEASPNLSPTGQQSTNDAIMNGAPTPVATNTTRATNSTYGNQVAGVNSTSALNPTAAPVNATAVAGSTNGTTVMGNSYSLNSTASSIYVMERDINWTDSNFSVYNQNGTVSYHITNRYAGANLTAKEFIVQDAITGQKKLKIDSRVKACGFGQTYEADDGTTFRLDPRAFLSDRWYIKNESSDYTYKRSALSMDGKILENERIVAQVTTRTNTTATSGSTKQLTVTSDGSIRPWDLIALMAIVKTRIATCGY</sequence>
<proteinExistence type="predicted"/>
<dbReference type="InterPro" id="IPR007612">
    <property type="entry name" value="LOR"/>
</dbReference>
<keyword evidence="2" id="KW-0732">Signal</keyword>
<feature type="signal peptide" evidence="2">
    <location>
        <begin position="1"/>
        <end position="21"/>
    </location>
</feature>
<dbReference type="SUPFAM" id="SSF54518">
    <property type="entry name" value="Tubby C-terminal domain-like"/>
    <property type="match status" value="1"/>
</dbReference>
<feature type="region of interest" description="Disordered" evidence="1">
    <location>
        <begin position="19"/>
        <end position="41"/>
    </location>
</feature>
<keyword evidence="5" id="KW-1185">Reference proteome</keyword>
<accession>A0A5B0M722</accession>
<comment type="caution">
    <text evidence="3">The sequence shown here is derived from an EMBL/GenBank/DDBJ whole genome shotgun (WGS) entry which is preliminary data.</text>
</comment>
<dbReference type="AlphaFoldDB" id="A0A5B0M722"/>
<dbReference type="EMBL" id="VSWC01000170">
    <property type="protein sequence ID" value="KAA1071800.1"/>
    <property type="molecule type" value="Genomic_DNA"/>
</dbReference>
<evidence type="ECO:0000313" key="3">
    <source>
        <dbReference type="EMBL" id="KAA1071800.1"/>
    </source>
</evidence>